<dbReference type="EMBL" id="KE346221">
    <property type="protein sequence ID" value="EXC31069.1"/>
    <property type="molecule type" value="Genomic_DNA"/>
</dbReference>
<evidence type="ECO:0000313" key="2">
    <source>
        <dbReference type="EMBL" id="EXC31069.1"/>
    </source>
</evidence>
<dbReference type="Proteomes" id="UP000030645">
    <property type="component" value="Unassembled WGS sequence"/>
</dbReference>
<dbReference type="AlphaFoldDB" id="W9S8B3"/>
<feature type="compositionally biased region" description="Basic and acidic residues" evidence="1">
    <location>
        <begin position="34"/>
        <end position="43"/>
    </location>
</feature>
<gene>
    <name evidence="2" type="ORF">L484_000198</name>
</gene>
<evidence type="ECO:0000313" key="3">
    <source>
        <dbReference type="Proteomes" id="UP000030645"/>
    </source>
</evidence>
<organism evidence="2 3">
    <name type="scientific">Morus notabilis</name>
    <dbReference type="NCBI Taxonomy" id="981085"/>
    <lineage>
        <taxon>Eukaryota</taxon>
        <taxon>Viridiplantae</taxon>
        <taxon>Streptophyta</taxon>
        <taxon>Embryophyta</taxon>
        <taxon>Tracheophyta</taxon>
        <taxon>Spermatophyta</taxon>
        <taxon>Magnoliopsida</taxon>
        <taxon>eudicotyledons</taxon>
        <taxon>Gunneridae</taxon>
        <taxon>Pentapetalae</taxon>
        <taxon>rosids</taxon>
        <taxon>fabids</taxon>
        <taxon>Rosales</taxon>
        <taxon>Moraceae</taxon>
        <taxon>Moreae</taxon>
        <taxon>Morus</taxon>
    </lineage>
</organism>
<feature type="compositionally biased region" description="Acidic residues" evidence="1">
    <location>
        <begin position="8"/>
        <end position="21"/>
    </location>
</feature>
<accession>W9S8B3</accession>
<reference evidence="3" key="1">
    <citation type="submission" date="2013-01" db="EMBL/GenBank/DDBJ databases">
        <title>Draft Genome Sequence of a Mulberry Tree, Morus notabilis C.K. Schneid.</title>
        <authorList>
            <person name="He N."/>
            <person name="Zhao S."/>
        </authorList>
    </citation>
    <scope>NUCLEOTIDE SEQUENCE</scope>
</reference>
<proteinExistence type="predicted"/>
<evidence type="ECO:0000256" key="1">
    <source>
        <dbReference type="SAM" id="MobiDB-lite"/>
    </source>
</evidence>
<sequence length="66" mass="7718">MPRKEVEDNGEFEGENLEDEFDRMSVGSHRRYGRNREARDRADNNLGSIKMRIPTFQGKSDPEAYL</sequence>
<keyword evidence="3" id="KW-1185">Reference proteome</keyword>
<feature type="region of interest" description="Disordered" evidence="1">
    <location>
        <begin position="1"/>
        <end position="66"/>
    </location>
</feature>
<protein>
    <submittedName>
        <fullName evidence="2">Uncharacterized protein</fullName>
    </submittedName>
</protein>
<name>W9S8B3_9ROSA</name>